<dbReference type="EMBL" id="MWWW01000032">
    <property type="protein sequence ID" value="OZG57112.1"/>
    <property type="molecule type" value="Genomic_DNA"/>
</dbReference>
<dbReference type="Proteomes" id="UP000216871">
    <property type="component" value="Unassembled WGS sequence"/>
</dbReference>
<keyword evidence="2" id="KW-1185">Reference proteome</keyword>
<sequence length="59" mass="6271">MADTPTMTIHLEPGLKDETTRTFEPSGLSMAGAAAMFLKAAVREHGLPFEAINGKGVVR</sequence>
<accession>A0A261FD99</accession>
<dbReference type="RefSeq" id="WP_094668487.1">
    <property type="nucleotide sequence ID" value="NZ_MWWW01000032.1"/>
</dbReference>
<organism evidence="1 2">
    <name type="scientific">Bifidobacterium myosotis</name>
    <dbReference type="NCBI Taxonomy" id="1630166"/>
    <lineage>
        <taxon>Bacteria</taxon>
        <taxon>Bacillati</taxon>
        <taxon>Actinomycetota</taxon>
        <taxon>Actinomycetes</taxon>
        <taxon>Bifidobacteriales</taxon>
        <taxon>Bifidobacteriaceae</taxon>
        <taxon>Bifidobacterium</taxon>
    </lineage>
</organism>
<evidence type="ECO:0000313" key="2">
    <source>
        <dbReference type="Proteomes" id="UP000216871"/>
    </source>
</evidence>
<dbReference type="AlphaFoldDB" id="A0A261FD99"/>
<gene>
    <name evidence="1" type="ORF">BMYO_2095</name>
</gene>
<protein>
    <submittedName>
        <fullName evidence="1">Translation repressor RelB</fullName>
    </submittedName>
</protein>
<dbReference type="Gene3D" id="1.10.1220.10">
    <property type="entry name" value="Met repressor-like"/>
    <property type="match status" value="1"/>
</dbReference>
<reference evidence="1 2" key="1">
    <citation type="journal article" date="2017" name="BMC Genomics">
        <title>Comparative genomic and phylogenomic analyses of the Bifidobacteriaceae family.</title>
        <authorList>
            <person name="Lugli G.A."/>
            <person name="Milani C."/>
            <person name="Turroni F."/>
            <person name="Duranti S."/>
            <person name="Mancabelli L."/>
            <person name="Mangifesta M."/>
            <person name="Ferrario C."/>
            <person name="Modesto M."/>
            <person name="Mattarelli P."/>
            <person name="Jiri K."/>
            <person name="van Sinderen D."/>
            <person name="Ventura M."/>
        </authorList>
    </citation>
    <scope>NUCLEOTIDE SEQUENCE [LARGE SCALE GENOMIC DNA]</scope>
    <source>
        <strain evidence="1 2">DSM 100196</strain>
    </source>
</reference>
<dbReference type="GO" id="GO:0006355">
    <property type="term" value="P:regulation of DNA-templated transcription"/>
    <property type="evidence" value="ECO:0007669"/>
    <property type="project" value="InterPro"/>
</dbReference>
<name>A0A261FD99_9BIFI</name>
<proteinExistence type="predicted"/>
<comment type="caution">
    <text evidence="1">The sequence shown here is derived from an EMBL/GenBank/DDBJ whole genome shotgun (WGS) entry which is preliminary data.</text>
</comment>
<dbReference type="InterPro" id="IPR013321">
    <property type="entry name" value="Arc_rbn_hlx_hlx"/>
</dbReference>
<evidence type="ECO:0000313" key="1">
    <source>
        <dbReference type="EMBL" id="OZG57112.1"/>
    </source>
</evidence>